<dbReference type="InterPro" id="IPR014966">
    <property type="entry name" value="FRG-dom"/>
</dbReference>
<dbReference type="PANTHER" id="PTHR19959">
    <property type="entry name" value="KINESIN LIGHT CHAIN"/>
    <property type="match status" value="1"/>
</dbReference>
<dbReference type="OrthoDB" id="9766710at2"/>
<evidence type="ECO:0000313" key="3">
    <source>
        <dbReference type="EMBL" id="BAS68313.1"/>
    </source>
</evidence>
<evidence type="ECO:0000259" key="2">
    <source>
        <dbReference type="SMART" id="SM00901"/>
    </source>
</evidence>
<feature type="repeat" description="TPR" evidence="1">
    <location>
        <begin position="323"/>
        <end position="356"/>
    </location>
</feature>
<dbReference type="InterPro" id="IPR019734">
    <property type="entry name" value="TPR_rpt"/>
</dbReference>
<proteinExistence type="predicted"/>
<dbReference type="RefSeq" id="WP_066045396.1">
    <property type="nucleotide sequence ID" value="NZ_AP013042.1"/>
</dbReference>
<dbReference type="AlphaFoldDB" id="A0A0P0UT24"/>
<reference evidence="3 4" key="1">
    <citation type="journal article" date="2000" name="Mar. Ecol. Prog. Ser.">
        <title>Phylogenetic characterization of endosymbionts in three hydrothermal vent mussels: influence on host distributions.</title>
        <authorList>
            <person name="Fujiwara Y."/>
            <person name="Takai K."/>
            <person name="Uematsu K."/>
            <person name="Tsuchida S."/>
            <person name="Hunt J.C."/>
            <person name="Hashimoto J."/>
        </authorList>
    </citation>
    <scope>NUCLEOTIDE SEQUENCE [LARGE SCALE GENOMIC DNA]</scope>
    <source>
        <strain evidence="3 4">Myojin Knoll</strain>
    </source>
</reference>
<dbReference type="EMBL" id="AP013042">
    <property type="protein sequence ID" value="BAS68313.1"/>
    <property type="molecule type" value="Genomic_DNA"/>
</dbReference>
<gene>
    <name evidence="3" type="ORF">BSEPE_1330</name>
</gene>
<dbReference type="Pfam" id="PF13374">
    <property type="entry name" value="TPR_10"/>
    <property type="match status" value="1"/>
</dbReference>
<dbReference type="Gene3D" id="1.25.40.10">
    <property type="entry name" value="Tetratricopeptide repeat domain"/>
    <property type="match status" value="2"/>
</dbReference>
<sequence length="462" mass="51987">MTTNNEKNIKTVSDFQKQILKLKGSFAYRGQGDKTWGVESGAYRRLEGNVNQDLIKYTENIINQAKNYTQEIASNNDLELLAELQHYGCATPLIDFSLNALTALWFACEDTKEDGKVVCLKVDDKARFLEVSGEDKNKLLSSILSLSIRDGITYTLGKWQPPLNNSRIVKQDSLFIFTASGEIKDNEFEAILIIDKDSKLTIRGELEQLCGITQTSIYPDFYGFATSNSAVKTYREPTVEELIKRADKDYQQGEYKKAIEYYELALASDLKTYGEAHPSVATCRNNLGMAWESLGEYKKAIEYYELALASDLKTYGEAHPSVATRRNNLGMAWQSLGEYKKAIEYLELALASDLKTYGEAHPSVATCRNNLGVAWQSLGEYKKAIEYYELALASNLKTYGEAHPDVANRRNNLGMAWQSLGEYKKAIEYYELALATLQKTLGDEHPTTKQVSENLANVLTHL</sequence>
<dbReference type="PROSITE" id="PS50005">
    <property type="entry name" value="TPR"/>
    <property type="match status" value="4"/>
</dbReference>
<name>A0A0P0UT24_9GAMM</name>
<evidence type="ECO:0000256" key="1">
    <source>
        <dbReference type="PROSITE-ProRule" id="PRU00339"/>
    </source>
</evidence>
<dbReference type="SUPFAM" id="SSF48452">
    <property type="entry name" value="TPR-like"/>
    <property type="match status" value="1"/>
</dbReference>
<dbReference type="Pfam" id="PF13424">
    <property type="entry name" value="TPR_12"/>
    <property type="match status" value="2"/>
</dbReference>
<dbReference type="SMART" id="SM00028">
    <property type="entry name" value="TPR"/>
    <property type="match status" value="5"/>
</dbReference>
<feature type="domain" description="FRG" evidence="2">
    <location>
        <begin position="22"/>
        <end position="118"/>
    </location>
</feature>
<organism evidence="3 4">
    <name type="scientific">endosymbiont of Bathymodiolus septemdierum str. Myojin knoll</name>
    <dbReference type="NCBI Taxonomy" id="1303921"/>
    <lineage>
        <taxon>Bacteria</taxon>
        <taxon>Pseudomonadati</taxon>
        <taxon>Pseudomonadota</taxon>
        <taxon>Gammaproteobacteria</taxon>
        <taxon>sulfur-oxidizing symbionts</taxon>
    </lineage>
</organism>
<dbReference type="PANTHER" id="PTHR19959:SF119">
    <property type="entry name" value="FUNGAL LIPASE-LIKE DOMAIN-CONTAINING PROTEIN"/>
    <property type="match status" value="1"/>
</dbReference>
<dbReference type="InterPro" id="IPR011990">
    <property type="entry name" value="TPR-like_helical_dom_sf"/>
</dbReference>
<feature type="repeat" description="TPR" evidence="1">
    <location>
        <begin position="407"/>
        <end position="440"/>
    </location>
</feature>
<evidence type="ECO:0000313" key="4">
    <source>
        <dbReference type="Proteomes" id="UP000067399"/>
    </source>
</evidence>
<accession>A0A0P0UT24</accession>
<dbReference type="Pfam" id="PF08867">
    <property type="entry name" value="FRG"/>
    <property type="match status" value="1"/>
</dbReference>
<protein>
    <recommendedName>
        <fullName evidence="2">FRG domain-containing protein</fullName>
    </recommendedName>
</protein>
<reference evidence="3 4" key="2">
    <citation type="journal article" date="2016" name="ISME J.">
        <title>Heterogeneous composition of key metabolic gene clusters in a vent mussel symbiont population.</title>
        <authorList>
            <person name="Ikuta T."/>
            <person name="Takaki Y."/>
            <person name="Nagai Y."/>
            <person name="Shimamura S."/>
            <person name="Tsuda M."/>
            <person name="Kawagucci S."/>
            <person name="Aoki Y."/>
            <person name="Inoue K."/>
            <person name="Teruya M."/>
            <person name="Satou K."/>
            <person name="Teruya K."/>
            <person name="Shimoji M."/>
            <person name="Tamotsu H."/>
            <person name="Hirano T."/>
            <person name="Maruyama T."/>
            <person name="Yoshida T."/>
        </authorList>
    </citation>
    <scope>NUCLEOTIDE SEQUENCE [LARGE SCALE GENOMIC DNA]</scope>
    <source>
        <strain evidence="3 4">Myojin Knoll</strain>
    </source>
</reference>
<dbReference type="KEGG" id="ebh:BSEPE_1330"/>
<dbReference type="SMART" id="SM00901">
    <property type="entry name" value="FRG"/>
    <property type="match status" value="1"/>
</dbReference>
<feature type="repeat" description="TPR" evidence="1">
    <location>
        <begin position="365"/>
        <end position="398"/>
    </location>
</feature>
<dbReference type="STRING" id="1303921.BSEPE_1330"/>
<dbReference type="Proteomes" id="UP000067399">
    <property type="component" value="Chromosome"/>
</dbReference>
<feature type="repeat" description="TPR" evidence="1">
    <location>
        <begin position="281"/>
        <end position="314"/>
    </location>
</feature>
<dbReference type="PRINTS" id="PR00381">
    <property type="entry name" value="KINESINLIGHT"/>
</dbReference>
<keyword evidence="4" id="KW-1185">Reference proteome</keyword>
<keyword evidence="1" id="KW-0802">TPR repeat</keyword>